<dbReference type="STRING" id="269670.SAMN02982927_00310"/>
<dbReference type="GO" id="GO:0004672">
    <property type="term" value="F:protein kinase activity"/>
    <property type="evidence" value="ECO:0007669"/>
    <property type="project" value="InterPro"/>
</dbReference>
<feature type="transmembrane region" description="Helical" evidence="2">
    <location>
        <begin position="501"/>
        <end position="520"/>
    </location>
</feature>
<organism evidence="4 5">
    <name type="scientific">Sporolactobacillus nakayamae</name>
    <dbReference type="NCBI Taxonomy" id="269670"/>
    <lineage>
        <taxon>Bacteria</taxon>
        <taxon>Bacillati</taxon>
        <taxon>Bacillota</taxon>
        <taxon>Bacilli</taxon>
        <taxon>Bacillales</taxon>
        <taxon>Sporolactobacillaceae</taxon>
        <taxon>Sporolactobacillus</taxon>
    </lineage>
</organism>
<dbReference type="AlphaFoldDB" id="A0A1I2N6B7"/>
<protein>
    <submittedName>
        <fullName evidence="4">2-octaprenylphenol hydroxylase</fullName>
    </submittedName>
</protein>
<feature type="transmembrane region" description="Helical" evidence="2">
    <location>
        <begin position="532"/>
        <end position="554"/>
    </location>
</feature>
<dbReference type="InterPro" id="IPR011009">
    <property type="entry name" value="Kinase-like_dom_sf"/>
</dbReference>
<dbReference type="InterPro" id="IPR004147">
    <property type="entry name" value="ABC1_dom"/>
</dbReference>
<dbReference type="CDD" id="cd05121">
    <property type="entry name" value="ABC1_ADCK3-like"/>
    <property type="match status" value="1"/>
</dbReference>
<accession>A0A1I2N6B7</accession>
<keyword evidence="2" id="KW-0472">Membrane</keyword>
<dbReference type="EMBL" id="FOOY01000003">
    <property type="protein sequence ID" value="SFF99143.1"/>
    <property type="molecule type" value="Genomic_DNA"/>
</dbReference>
<dbReference type="SUPFAM" id="SSF56112">
    <property type="entry name" value="Protein kinase-like (PK-like)"/>
    <property type="match status" value="1"/>
</dbReference>
<comment type="similarity">
    <text evidence="1">Belongs to the protein kinase superfamily. ADCK protein kinase family.</text>
</comment>
<feature type="domain" description="Protein kinase" evidence="3">
    <location>
        <begin position="106"/>
        <end position="490"/>
    </location>
</feature>
<dbReference type="PROSITE" id="PS50011">
    <property type="entry name" value="PROTEIN_KINASE_DOM"/>
    <property type="match status" value="1"/>
</dbReference>
<evidence type="ECO:0000259" key="3">
    <source>
        <dbReference type="PROSITE" id="PS50011"/>
    </source>
</evidence>
<dbReference type="InterPro" id="IPR000719">
    <property type="entry name" value="Prot_kinase_dom"/>
</dbReference>
<keyword evidence="2" id="KW-0812">Transmembrane</keyword>
<evidence type="ECO:0000313" key="5">
    <source>
        <dbReference type="Proteomes" id="UP000198752"/>
    </source>
</evidence>
<evidence type="ECO:0000256" key="1">
    <source>
        <dbReference type="ARBA" id="ARBA00009670"/>
    </source>
</evidence>
<evidence type="ECO:0000313" key="4">
    <source>
        <dbReference type="EMBL" id="SFF99143.1"/>
    </source>
</evidence>
<dbReference type="Pfam" id="PF03109">
    <property type="entry name" value="ABC1"/>
    <property type="match status" value="1"/>
</dbReference>
<dbReference type="InterPro" id="IPR050154">
    <property type="entry name" value="UbiB_kinase"/>
</dbReference>
<keyword evidence="2" id="KW-1133">Transmembrane helix</keyword>
<proteinExistence type="inferred from homology"/>
<reference evidence="5" key="1">
    <citation type="submission" date="2016-10" db="EMBL/GenBank/DDBJ databases">
        <authorList>
            <person name="Varghese N."/>
            <person name="Submissions S."/>
        </authorList>
    </citation>
    <scope>NUCLEOTIDE SEQUENCE [LARGE SCALE GENOMIC DNA]</scope>
    <source>
        <strain evidence="5">ATCC 700379</strain>
    </source>
</reference>
<dbReference type="PANTHER" id="PTHR10566:SF113">
    <property type="entry name" value="PROTEIN ACTIVITY OF BC1 COMPLEX KINASE 7, CHLOROPLASTIC"/>
    <property type="match status" value="1"/>
</dbReference>
<keyword evidence="5" id="KW-1185">Reference proteome</keyword>
<gene>
    <name evidence="4" type="ORF">SAMN02982927_00310</name>
</gene>
<name>A0A1I2N6B7_9BACL</name>
<dbReference type="GO" id="GO:0005524">
    <property type="term" value="F:ATP binding"/>
    <property type="evidence" value="ECO:0007669"/>
    <property type="project" value="InterPro"/>
</dbReference>
<evidence type="ECO:0000256" key="2">
    <source>
        <dbReference type="SAM" id="Phobius"/>
    </source>
</evidence>
<dbReference type="Proteomes" id="UP000198752">
    <property type="component" value="Unassembled WGS sequence"/>
</dbReference>
<dbReference type="RefSeq" id="WP_177184574.1">
    <property type="nucleotide sequence ID" value="NZ_FOOY01000003.1"/>
</dbReference>
<sequence length="559" mass="63854">MIGKHIRHIKRYQEIVSVLVKYGFGYIVKDVGLFHLLSLPKQIVSDFSGNGNDQKSLGQRIRLMLEELGPTFIKLGQLLSLRTDILPGQIAEAMRDLQDRVTPVDPQTIKTIISQEFGSSVEDVFAQFDETCMAAASIAQAHHAILKTGEEVAVKIRRPDIEAVIENDIEILWDLASLVEKRYEWARTYQIIDLVEEFSLAIRKELDYIMEARTTEKLHDFFSKDDHVIIPKVYHDFSTKKVLTLDYVHGYKYGELITDHPKGIDNKLICERLVRSFLDQALICGIFHGDPHPGNLFFSPENKIVYIDFGQVGYLNESMKRDFGDLIIGLMKGNTELLYRTISAMAVIPDDLNERQFKADLDVLREKYYRLPFKDVHIGKVIRDVFDVTKKHHIGIPKNYTLLGKALITLEGLITKLDDDINILELAEPYGHRLIIRRLDPSELSKKILMNGYDVVENSMRLPSLLRKTLTHLYKGKTRVEMKLPQLEFLLAKVDRAANRISFSIMLLSFSIILACIILGETFGSRSLLSNVPILGIAVTVVLFMFMIVLLSIFRSGRF</sequence>
<dbReference type="PANTHER" id="PTHR10566">
    <property type="entry name" value="CHAPERONE-ACTIVITY OF BC1 COMPLEX CABC1 -RELATED"/>
    <property type="match status" value="1"/>
</dbReference>